<name>A0A437M6P0_9SPHN</name>
<dbReference type="OrthoDB" id="9793325at2"/>
<gene>
    <name evidence="5" type="ORF">EOD43_04885</name>
</gene>
<dbReference type="SUPFAM" id="SSF51735">
    <property type="entry name" value="NAD(P)-binding Rossmann-fold domains"/>
    <property type="match status" value="1"/>
</dbReference>
<dbReference type="SMART" id="SM00822">
    <property type="entry name" value="PKS_KR"/>
    <property type="match status" value="1"/>
</dbReference>
<evidence type="ECO:0000259" key="4">
    <source>
        <dbReference type="SMART" id="SM00822"/>
    </source>
</evidence>
<dbReference type="PANTHER" id="PTHR24321">
    <property type="entry name" value="DEHYDROGENASES, SHORT CHAIN"/>
    <property type="match status" value="1"/>
</dbReference>
<evidence type="ECO:0000256" key="3">
    <source>
        <dbReference type="ARBA" id="ARBA00023027"/>
    </source>
</evidence>
<keyword evidence="6" id="KW-1185">Reference proteome</keyword>
<evidence type="ECO:0000313" key="6">
    <source>
        <dbReference type="Proteomes" id="UP000282971"/>
    </source>
</evidence>
<dbReference type="FunFam" id="3.40.50.720:FF:000084">
    <property type="entry name" value="Short-chain dehydrogenase reductase"/>
    <property type="match status" value="1"/>
</dbReference>
<evidence type="ECO:0000256" key="2">
    <source>
        <dbReference type="ARBA" id="ARBA00023002"/>
    </source>
</evidence>
<evidence type="ECO:0000313" key="5">
    <source>
        <dbReference type="EMBL" id="RVT93226.1"/>
    </source>
</evidence>
<comment type="similarity">
    <text evidence="1">Belongs to the short-chain dehydrogenases/reductases (SDR) family.</text>
</comment>
<accession>A0A437M6P0</accession>
<dbReference type="InterPro" id="IPR057326">
    <property type="entry name" value="KR_dom"/>
</dbReference>
<dbReference type="Pfam" id="PF13561">
    <property type="entry name" value="adh_short_C2"/>
    <property type="match status" value="1"/>
</dbReference>
<organism evidence="5 6">
    <name type="scientific">Sphingomonas crocodyli</name>
    <dbReference type="NCBI Taxonomy" id="1979270"/>
    <lineage>
        <taxon>Bacteria</taxon>
        <taxon>Pseudomonadati</taxon>
        <taxon>Pseudomonadota</taxon>
        <taxon>Alphaproteobacteria</taxon>
        <taxon>Sphingomonadales</taxon>
        <taxon>Sphingomonadaceae</taxon>
        <taxon>Sphingomonas</taxon>
    </lineage>
</organism>
<reference evidence="5 6" key="1">
    <citation type="submission" date="2019-01" db="EMBL/GenBank/DDBJ databases">
        <authorList>
            <person name="Chen W.-M."/>
        </authorList>
    </citation>
    <scope>NUCLEOTIDE SEQUENCE [LARGE SCALE GENOMIC DNA]</scope>
    <source>
        <strain evidence="5 6">CCP-7</strain>
    </source>
</reference>
<sequence>MTGRRDFPEGAVLVFGGSGGIGSVIARSFGEAGANVAVTYRSNAARADEVVKEIEGLGVEAAAFAADVTDRAQIEKAVADTVARFGRLHSVVFVAGALPVQDYITQYSDEAWHEAIDIEVHGFYNVVRAATPALKAGGGGSFVHLGSAGDIAWANRDGLSVVPKAANEALVKGVAKEEGRFNIRANSVLIGVIEAGMFLKFKEQGVFDDAWIKATYARQGLKRLGKPEEVADAVVFLASNRASYVTGQQIAVAGGYGI</sequence>
<dbReference type="PANTHER" id="PTHR24321:SF8">
    <property type="entry name" value="ESTRADIOL 17-BETA-DEHYDROGENASE 8-RELATED"/>
    <property type="match status" value="1"/>
</dbReference>
<protein>
    <submittedName>
        <fullName evidence="5">SDR family oxidoreductase</fullName>
    </submittedName>
</protein>
<dbReference type="RefSeq" id="WP_127741618.1">
    <property type="nucleotide sequence ID" value="NZ_SACN01000001.1"/>
</dbReference>
<comment type="caution">
    <text evidence="5">The sequence shown here is derived from an EMBL/GenBank/DDBJ whole genome shotgun (WGS) entry which is preliminary data.</text>
</comment>
<dbReference type="AlphaFoldDB" id="A0A437M6P0"/>
<keyword evidence="3" id="KW-0520">NAD</keyword>
<dbReference type="CDD" id="cd05233">
    <property type="entry name" value="SDR_c"/>
    <property type="match status" value="1"/>
</dbReference>
<feature type="domain" description="Ketoreductase" evidence="4">
    <location>
        <begin position="10"/>
        <end position="166"/>
    </location>
</feature>
<dbReference type="InterPro" id="IPR036291">
    <property type="entry name" value="NAD(P)-bd_dom_sf"/>
</dbReference>
<evidence type="ECO:0000256" key="1">
    <source>
        <dbReference type="ARBA" id="ARBA00006484"/>
    </source>
</evidence>
<dbReference type="EMBL" id="SACN01000001">
    <property type="protein sequence ID" value="RVT93226.1"/>
    <property type="molecule type" value="Genomic_DNA"/>
</dbReference>
<proteinExistence type="inferred from homology"/>
<dbReference type="Gene3D" id="3.40.50.720">
    <property type="entry name" value="NAD(P)-binding Rossmann-like Domain"/>
    <property type="match status" value="1"/>
</dbReference>
<dbReference type="Proteomes" id="UP000282971">
    <property type="component" value="Unassembled WGS sequence"/>
</dbReference>
<dbReference type="InterPro" id="IPR002347">
    <property type="entry name" value="SDR_fam"/>
</dbReference>
<dbReference type="GO" id="GO:0016491">
    <property type="term" value="F:oxidoreductase activity"/>
    <property type="evidence" value="ECO:0007669"/>
    <property type="project" value="UniProtKB-KW"/>
</dbReference>
<dbReference type="PRINTS" id="PR00081">
    <property type="entry name" value="GDHRDH"/>
</dbReference>
<keyword evidence="2" id="KW-0560">Oxidoreductase</keyword>